<keyword evidence="5" id="KW-1185">Reference proteome</keyword>
<dbReference type="EMBL" id="AP023396">
    <property type="protein sequence ID" value="BCK54810.1"/>
    <property type="molecule type" value="Genomic_DNA"/>
</dbReference>
<proteinExistence type="predicted"/>
<dbReference type="InterPro" id="IPR001647">
    <property type="entry name" value="HTH_TetR"/>
</dbReference>
<dbReference type="PANTHER" id="PTHR30055">
    <property type="entry name" value="HTH-TYPE TRANSCRIPTIONAL REGULATOR RUTR"/>
    <property type="match status" value="1"/>
</dbReference>
<reference evidence="4 5" key="1">
    <citation type="submission" date="2020-08" db="EMBL/GenBank/DDBJ databases">
        <title>Genome Sequencing of Nocardia wallacei strain FMUON74 and assembly.</title>
        <authorList>
            <person name="Toyokawa M."/>
            <person name="Uesaka K."/>
        </authorList>
    </citation>
    <scope>NUCLEOTIDE SEQUENCE [LARGE SCALE GENOMIC DNA]</scope>
    <source>
        <strain evidence="4 5">FMUON74</strain>
    </source>
</reference>
<dbReference type="GO" id="GO:0003700">
    <property type="term" value="F:DNA-binding transcription factor activity"/>
    <property type="evidence" value="ECO:0007669"/>
    <property type="project" value="TreeGrafter"/>
</dbReference>
<gene>
    <name evidence="4" type="ORF">NWFMUON74_25820</name>
</gene>
<dbReference type="Gene3D" id="1.10.357.10">
    <property type="entry name" value="Tetracycline Repressor, domain 2"/>
    <property type="match status" value="1"/>
</dbReference>
<name>A0A7G1KIF9_9NOCA</name>
<dbReference type="PANTHER" id="PTHR30055:SF223">
    <property type="entry name" value="HTH-TYPE TRANSCRIPTIONAL REGULATOR UIDR"/>
    <property type="match status" value="1"/>
</dbReference>
<dbReference type="GeneID" id="80347135"/>
<dbReference type="Proteomes" id="UP000516173">
    <property type="component" value="Chromosome"/>
</dbReference>
<evidence type="ECO:0000256" key="2">
    <source>
        <dbReference type="PROSITE-ProRule" id="PRU00335"/>
    </source>
</evidence>
<protein>
    <submittedName>
        <fullName evidence="4">TetR family transcriptional regulator</fullName>
    </submittedName>
</protein>
<keyword evidence="1 2" id="KW-0238">DNA-binding</keyword>
<dbReference type="KEGG" id="nwl:NWFMUON74_25820"/>
<dbReference type="PRINTS" id="PR00455">
    <property type="entry name" value="HTHTETR"/>
</dbReference>
<dbReference type="RefSeq" id="WP_187688011.1">
    <property type="nucleotide sequence ID" value="NZ_AP023396.1"/>
</dbReference>
<dbReference type="SUPFAM" id="SSF46689">
    <property type="entry name" value="Homeodomain-like"/>
    <property type="match status" value="1"/>
</dbReference>
<feature type="domain" description="HTH tetR-type" evidence="3">
    <location>
        <begin position="4"/>
        <end position="64"/>
    </location>
</feature>
<dbReference type="PROSITE" id="PS50977">
    <property type="entry name" value="HTH_TETR_2"/>
    <property type="match status" value="1"/>
</dbReference>
<dbReference type="InterPro" id="IPR009057">
    <property type="entry name" value="Homeodomain-like_sf"/>
</dbReference>
<dbReference type="GO" id="GO:0000976">
    <property type="term" value="F:transcription cis-regulatory region binding"/>
    <property type="evidence" value="ECO:0007669"/>
    <property type="project" value="TreeGrafter"/>
</dbReference>
<evidence type="ECO:0000256" key="1">
    <source>
        <dbReference type="ARBA" id="ARBA00023125"/>
    </source>
</evidence>
<feature type="DNA-binding region" description="H-T-H motif" evidence="2">
    <location>
        <begin position="27"/>
        <end position="46"/>
    </location>
</feature>
<evidence type="ECO:0000313" key="5">
    <source>
        <dbReference type="Proteomes" id="UP000516173"/>
    </source>
</evidence>
<evidence type="ECO:0000259" key="3">
    <source>
        <dbReference type="PROSITE" id="PS50977"/>
    </source>
</evidence>
<organism evidence="4 5">
    <name type="scientific">Nocardia wallacei</name>
    <dbReference type="NCBI Taxonomy" id="480035"/>
    <lineage>
        <taxon>Bacteria</taxon>
        <taxon>Bacillati</taxon>
        <taxon>Actinomycetota</taxon>
        <taxon>Actinomycetes</taxon>
        <taxon>Mycobacteriales</taxon>
        <taxon>Nocardiaceae</taxon>
        <taxon>Nocardia</taxon>
    </lineage>
</organism>
<accession>A0A7G1KIF9</accession>
<dbReference type="Pfam" id="PF00440">
    <property type="entry name" value="TetR_N"/>
    <property type="match status" value="1"/>
</dbReference>
<evidence type="ECO:0000313" key="4">
    <source>
        <dbReference type="EMBL" id="BCK54810.1"/>
    </source>
</evidence>
<dbReference type="AlphaFoldDB" id="A0A7G1KIF9"/>
<dbReference type="InterPro" id="IPR050109">
    <property type="entry name" value="HTH-type_TetR-like_transc_reg"/>
</dbReference>
<sequence>MPKAERHEQLLETAMSIIGAHGADALTLGFLAEQAGVSKPVAYEHFGTRSALLIELYRRIDDRQADELLHALEHAPRRLNDVARVLSVAYLTCHRTAGPEWHAISAALKGSPEMDAVQQDLADRCIGIFRDALAPYSALSRDELHVRCIGIVGAAEALSQRMAHRRIAETTAVANLAALITGGMDPKPPI</sequence>